<organism evidence="1 2">
    <name type="scientific">Pseudoalteromonas piscicida</name>
    <dbReference type="NCBI Taxonomy" id="43662"/>
    <lineage>
        <taxon>Bacteria</taxon>
        <taxon>Pseudomonadati</taxon>
        <taxon>Pseudomonadota</taxon>
        <taxon>Gammaproteobacteria</taxon>
        <taxon>Alteromonadales</taxon>
        <taxon>Pseudoalteromonadaceae</taxon>
        <taxon>Pseudoalteromonas</taxon>
    </lineage>
</organism>
<accession>A0ABM6NKV2</accession>
<keyword evidence="2" id="KW-1185">Reference proteome</keyword>
<dbReference type="EMBL" id="CP011925">
    <property type="protein sequence ID" value="ATD09542.1"/>
    <property type="molecule type" value="Genomic_DNA"/>
</dbReference>
<name>A0ABM6NKV2_PSEO7</name>
<dbReference type="SUPFAM" id="SSF55729">
    <property type="entry name" value="Acyl-CoA N-acyltransferases (Nat)"/>
    <property type="match status" value="1"/>
</dbReference>
<evidence type="ECO:0000313" key="1">
    <source>
        <dbReference type="EMBL" id="ATD09542.1"/>
    </source>
</evidence>
<proteinExistence type="predicted"/>
<protein>
    <recommendedName>
        <fullName evidence="3">N-acetyltransferase domain-containing protein</fullName>
    </recommendedName>
</protein>
<sequence length="201" mass="23504">MIVPPGEKDIPISDICVEFSDSAFALRTLRIGEYKRLERLFSLRYGDEYDVEELLKLRQQRVLVPFLQATEDKSKHCICVRQTQTREMLGMILITVDDSAAKKVLVEESWFIHDALYDKVFCVLVTEYLNTLGFALVEFRVDERNDVVRRWVEQLGAHFDGILRHEGVYRNECFNLAVYSISQEEWQCVVPLYSIYKALPQ</sequence>
<dbReference type="RefSeq" id="WP_248694128.1">
    <property type="nucleotide sequence ID" value="NZ_CP011925.1"/>
</dbReference>
<evidence type="ECO:0008006" key="3">
    <source>
        <dbReference type="Google" id="ProtNLM"/>
    </source>
</evidence>
<reference evidence="1 2" key="1">
    <citation type="submission" date="2015-06" db="EMBL/GenBank/DDBJ databases">
        <authorList>
            <person name="Xie B.-B."/>
            <person name="Rong J.-C."/>
            <person name="Qin Q.-L."/>
            <person name="Zhang Y.-Z."/>
        </authorList>
    </citation>
    <scope>NUCLEOTIDE SEQUENCE [LARGE SCALE GENOMIC DNA]</scope>
    <source>
        <strain evidence="1 2">JCM 20779</strain>
    </source>
</reference>
<dbReference type="Gene3D" id="3.40.630.30">
    <property type="match status" value="1"/>
</dbReference>
<dbReference type="InterPro" id="IPR016181">
    <property type="entry name" value="Acyl_CoA_acyltransferase"/>
</dbReference>
<dbReference type="Proteomes" id="UP000016521">
    <property type="component" value="Chromosome II"/>
</dbReference>
<gene>
    <name evidence="1" type="ORF">PPIS_b0366</name>
</gene>
<evidence type="ECO:0000313" key="2">
    <source>
        <dbReference type="Proteomes" id="UP000016521"/>
    </source>
</evidence>